<organism evidence="2 3">
    <name type="scientific">Stenotrophomonas maltophilia</name>
    <name type="common">Pseudomonas maltophilia</name>
    <name type="synonym">Xanthomonas maltophilia</name>
    <dbReference type="NCBI Taxonomy" id="40324"/>
    <lineage>
        <taxon>Bacteria</taxon>
        <taxon>Pseudomonadati</taxon>
        <taxon>Pseudomonadota</taxon>
        <taxon>Gammaproteobacteria</taxon>
        <taxon>Lysobacterales</taxon>
        <taxon>Lysobacteraceae</taxon>
        <taxon>Stenotrophomonas</taxon>
        <taxon>Stenotrophomonas maltophilia group</taxon>
    </lineage>
</organism>
<keyword evidence="1" id="KW-1133">Transmembrane helix</keyword>
<dbReference type="PANTHER" id="PTHR38454:SF1">
    <property type="entry name" value="INTEGRAL MEMBRANE PROTEIN"/>
    <property type="match status" value="1"/>
</dbReference>
<keyword evidence="1" id="KW-0812">Transmembrane</keyword>
<feature type="transmembrane region" description="Helical" evidence="1">
    <location>
        <begin position="449"/>
        <end position="467"/>
    </location>
</feature>
<feature type="transmembrane region" description="Helical" evidence="1">
    <location>
        <begin position="400"/>
        <end position="418"/>
    </location>
</feature>
<feature type="transmembrane region" description="Helical" evidence="1">
    <location>
        <begin position="228"/>
        <end position="248"/>
    </location>
</feature>
<feature type="transmembrane region" description="Helical" evidence="1">
    <location>
        <begin position="303"/>
        <end position="323"/>
    </location>
</feature>
<gene>
    <name evidence="2" type="ORF">EKL94_13690</name>
</gene>
<feature type="transmembrane region" description="Helical" evidence="1">
    <location>
        <begin position="424"/>
        <end position="442"/>
    </location>
</feature>
<dbReference type="InterPro" id="IPR018580">
    <property type="entry name" value="Uncharacterised_YfhO"/>
</dbReference>
<feature type="transmembrane region" description="Helical" evidence="1">
    <location>
        <begin position="330"/>
        <end position="355"/>
    </location>
</feature>
<comment type="caution">
    <text evidence="2">The sequence shown here is derived from an EMBL/GenBank/DDBJ whole genome shotgun (WGS) entry which is preliminary data.</text>
</comment>
<feature type="transmembrane region" description="Helical" evidence="1">
    <location>
        <begin position="103"/>
        <end position="124"/>
    </location>
</feature>
<evidence type="ECO:0000313" key="3">
    <source>
        <dbReference type="Proteomes" id="UP000271705"/>
    </source>
</evidence>
<keyword evidence="1" id="KW-0472">Membrane</keyword>
<proteinExistence type="predicted"/>
<dbReference type="PANTHER" id="PTHR38454">
    <property type="entry name" value="INTEGRAL MEMBRANE PROTEIN-RELATED"/>
    <property type="match status" value="1"/>
</dbReference>
<feature type="transmembrane region" description="Helical" evidence="1">
    <location>
        <begin position="136"/>
        <end position="154"/>
    </location>
</feature>
<dbReference type="EMBL" id="RXLZ01000038">
    <property type="protein sequence ID" value="RTQ88073.1"/>
    <property type="molecule type" value="Genomic_DNA"/>
</dbReference>
<reference evidence="2 3" key="1">
    <citation type="submission" date="2018-12" db="EMBL/GenBank/DDBJ databases">
        <authorList>
            <person name="Kartti S."/>
            <person name="Manni A."/>
            <person name="Chemao El Fihri M.W."/>
            <person name="Laamarti M."/>
            <person name="Temsamani L."/>
            <person name="El Jamali J.E."/>
            <person name="Ouadghiri M."/>
            <person name="Ibrahimi A."/>
            <person name="Filati-Maltouf A."/>
        </authorList>
    </citation>
    <scope>NUCLEOTIDE SEQUENCE [LARGE SCALE GENOMIC DNA]</scope>
    <source>
        <strain evidence="2 3">MDMC339</strain>
    </source>
</reference>
<feature type="transmembrane region" description="Helical" evidence="1">
    <location>
        <begin position="25"/>
        <end position="44"/>
    </location>
</feature>
<evidence type="ECO:0000256" key="1">
    <source>
        <dbReference type="SAM" id="Phobius"/>
    </source>
</evidence>
<accession>A0A431UFI6</accession>
<evidence type="ECO:0008006" key="4">
    <source>
        <dbReference type="Google" id="ProtNLM"/>
    </source>
</evidence>
<sequence length="740" mass="80213">MQYASTTSIGATDAARSRWARPETLWVASWLLLCLPWLIGTKVIPYDTVQQFFPAVSFSAEQLRNLQAPWWNPYLFGGYPQIADPQMMTLQPTMVLPMLLAPASLHLFTVVVLLHVLAGGFGALRLARSFGLSAPAQWFFAMVLMFGAVAASRLQHTPMIVSYSLLPWIWLGLSNVRNQGCARDVLLAGLAGGLCALQLTQVTYFIILACAVYAVGAVLWARGKRLRLTLQLSAVALIAAAVSAPQWLSTLAWLGDTNRDGMTLETALAGAMHWQGLVTLLSGNVFSQVRGTSWSFGDISTDYLYFGAVPLALWLAWGGSVVHRQRRATCLALGVLLLTTLVALGDVTPLFAWLFSGLPGLDLFRRPSDALFLAVPAAAWLGAQALQIALEKRALRPHRVSLGVVVVLVSVASWLAVSHGHLDAFAWLAASAGIGIAAVQLLRQHPAPMHWLIALVVFDMLLFNVGARFNTSGARPPVMTAERNGATQRAYTLLAAERHAGRLPERAIVFGIGVLTNGAAVHAIPLANGYNPLLSSDYQQMVGMPTEPVAAFQQKATTPWAPDMDAPVYDLLGVRWLLSPEPFAGSHDQGSDVQLALRGSVLPRTLNPQRVQRHIERLPPAAEFNQTDFSQVVWLPTGQQTDCPEREAGRLKVLSQAYQPGRIALDVDAEHPAWLVINEVTAQGWQARLDGGASLPLMRANGLFHAVCVPAGRHRVELGYSPLQLWRDGLPKRFATGGAG</sequence>
<dbReference type="AlphaFoldDB" id="A0A431UFI6"/>
<protein>
    <recommendedName>
        <fullName evidence="4">YfhO family protein</fullName>
    </recommendedName>
</protein>
<dbReference type="Proteomes" id="UP000271705">
    <property type="component" value="Unassembled WGS sequence"/>
</dbReference>
<name>A0A431UFI6_STEMA</name>
<feature type="transmembrane region" description="Helical" evidence="1">
    <location>
        <begin position="370"/>
        <end position="388"/>
    </location>
</feature>
<feature type="transmembrane region" description="Helical" evidence="1">
    <location>
        <begin position="202"/>
        <end position="221"/>
    </location>
</feature>
<evidence type="ECO:0000313" key="2">
    <source>
        <dbReference type="EMBL" id="RTQ88073.1"/>
    </source>
</evidence>